<keyword evidence="2" id="KW-1185">Reference proteome</keyword>
<gene>
    <name evidence="1" type="ORF">HME9302_00600</name>
</gene>
<proteinExistence type="predicted"/>
<organism evidence="1 2">
    <name type="scientific">Alteripontixanthobacter maritimus</name>
    <dbReference type="NCBI Taxonomy" id="2161824"/>
    <lineage>
        <taxon>Bacteria</taxon>
        <taxon>Pseudomonadati</taxon>
        <taxon>Pseudomonadota</taxon>
        <taxon>Alphaproteobacteria</taxon>
        <taxon>Sphingomonadales</taxon>
        <taxon>Erythrobacteraceae</taxon>
        <taxon>Alteripontixanthobacter</taxon>
    </lineage>
</organism>
<sequence>MSSNFGDEEFRFYKDESFNGAVARWAASAWIERMLDVTRVAGVEWGHVQTAAAAEEKDIRALAAEMEVDPKELLMRAMPNIGPGVGNRRFTMINGLILPTTLIEKKRRRFAPASLRTASYHRALWNIRLFPCCLETGQMLIDHCGNAECPGGDLGWRHTLGIETCEFCIADLTHSKSSKIPSDLLAQLRPIANLFSPEKRGEALSSLPIAIAEDEGQVAIDLLLRLLPVANPSLWPFRYRLHQANPLELAKAVATSWRIMKAWPDGFSNFVVTKVAERAGRHRDGNRGETSRFLKTGHSNDVSEKITRIIGDLRNQFDLKGEKAEGIAKAILPIKRVAKILGIGTSEVAQLRRDGIISVKLVLDDQGRLQPMFDRHEIEAIAKDIASRLGIDSLAWKLGISRNGVEQLVELGHLELLHHPFFLARYGIPQTTNASRDELLDLLDQAAVLITDDGLIPLFTAVKVIGGRVKPWGAIFSMLISGSLPFRIKAGSQALVRRILVRKRDLSMIEGLKTTKIPVPKVAPSQLISKADASEILNIGPREVTDIFADVPTQKGQRAKSLPIQRVLELGRRHITSAELGLRRNVSVHKAYEDALVSGVPYLGPAGFCRQTAVAKFLR</sequence>
<protein>
    <recommendedName>
        <fullName evidence="3">TniQ protein</fullName>
    </recommendedName>
</protein>
<comment type="caution">
    <text evidence="1">The sequence shown here is derived from an EMBL/GenBank/DDBJ whole genome shotgun (WGS) entry which is preliminary data.</text>
</comment>
<reference evidence="1 2" key="1">
    <citation type="submission" date="2018-04" db="EMBL/GenBank/DDBJ databases">
        <title>Altererythrobacter sp. HME9302 genome sequencing and assembly.</title>
        <authorList>
            <person name="Kang H."/>
            <person name="Kim H."/>
            <person name="Joh K."/>
        </authorList>
    </citation>
    <scope>NUCLEOTIDE SEQUENCE [LARGE SCALE GENOMIC DNA]</scope>
    <source>
        <strain evidence="1 2">HME9302</strain>
    </source>
</reference>
<dbReference type="AlphaFoldDB" id="A0A369Q4J4"/>
<accession>A0A369Q4J4</accession>
<name>A0A369Q4J4_9SPHN</name>
<dbReference type="Proteomes" id="UP000253727">
    <property type="component" value="Unassembled WGS sequence"/>
</dbReference>
<evidence type="ECO:0000313" key="2">
    <source>
        <dbReference type="Proteomes" id="UP000253727"/>
    </source>
</evidence>
<dbReference type="OrthoDB" id="6917259at2"/>
<evidence type="ECO:0008006" key="3">
    <source>
        <dbReference type="Google" id="ProtNLM"/>
    </source>
</evidence>
<evidence type="ECO:0000313" key="1">
    <source>
        <dbReference type="EMBL" id="RDC59412.1"/>
    </source>
</evidence>
<dbReference type="EMBL" id="QBKA01000002">
    <property type="protein sequence ID" value="RDC59412.1"/>
    <property type="molecule type" value="Genomic_DNA"/>
</dbReference>
<dbReference type="RefSeq" id="WP_115365775.1">
    <property type="nucleotide sequence ID" value="NZ_QBKA01000002.1"/>
</dbReference>